<gene>
    <name evidence="2" type="ORF">FIBSPDRAFT_934807</name>
</gene>
<dbReference type="EMBL" id="KV417597">
    <property type="protein sequence ID" value="KZP16075.1"/>
    <property type="molecule type" value="Genomic_DNA"/>
</dbReference>
<name>A0A166ESW4_9AGAM</name>
<dbReference type="AlphaFoldDB" id="A0A166ESW4"/>
<feature type="domain" description="DUF6593" evidence="1">
    <location>
        <begin position="27"/>
        <end position="176"/>
    </location>
</feature>
<keyword evidence="3" id="KW-1185">Reference proteome</keyword>
<evidence type="ECO:0000313" key="2">
    <source>
        <dbReference type="EMBL" id="KZP16075.1"/>
    </source>
</evidence>
<dbReference type="Pfam" id="PF20236">
    <property type="entry name" value="DUF6593"/>
    <property type="match status" value="1"/>
</dbReference>
<dbReference type="InterPro" id="IPR046528">
    <property type="entry name" value="DUF6593"/>
</dbReference>
<evidence type="ECO:0000313" key="3">
    <source>
        <dbReference type="Proteomes" id="UP000076532"/>
    </source>
</evidence>
<dbReference type="OrthoDB" id="3021178at2759"/>
<dbReference type="Proteomes" id="UP000076532">
    <property type="component" value="Unassembled WGS sequence"/>
</dbReference>
<proteinExistence type="predicted"/>
<reference evidence="2 3" key="1">
    <citation type="journal article" date="2016" name="Mol. Biol. Evol.">
        <title>Comparative Genomics of Early-Diverging Mushroom-Forming Fungi Provides Insights into the Origins of Lignocellulose Decay Capabilities.</title>
        <authorList>
            <person name="Nagy L.G."/>
            <person name="Riley R."/>
            <person name="Tritt A."/>
            <person name="Adam C."/>
            <person name="Daum C."/>
            <person name="Floudas D."/>
            <person name="Sun H."/>
            <person name="Yadav J.S."/>
            <person name="Pangilinan J."/>
            <person name="Larsson K.H."/>
            <person name="Matsuura K."/>
            <person name="Barry K."/>
            <person name="Labutti K."/>
            <person name="Kuo R."/>
            <person name="Ohm R.A."/>
            <person name="Bhattacharya S.S."/>
            <person name="Shirouzu T."/>
            <person name="Yoshinaga Y."/>
            <person name="Martin F.M."/>
            <person name="Grigoriev I.V."/>
            <person name="Hibbett D.S."/>
        </authorList>
    </citation>
    <scope>NUCLEOTIDE SEQUENCE [LARGE SCALE GENOMIC DNA]</scope>
    <source>
        <strain evidence="2 3">CBS 109695</strain>
    </source>
</reference>
<organism evidence="2 3">
    <name type="scientific">Athelia psychrophila</name>
    <dbReference type="NCBI Taxonomy" id="1759441"/>
    <lineage>
        <taxon>Eukaryota</taxon>
        <taxon>Fungi</taxon>
        <taxon>Dikarya</taxon>
        <taxon>Basidiomycota</taxon>
        <taxon>Agaricomycotina</taxon>
        <taxon>Agaricomycetes</taxon>
        <taxon>Agaricomycetidae</taxon>
        <taxon>Atheliales</taxon>
        <taxon>Atheliaceae</taxon>
        <taxon>Athelia</taxon>
    </lineage>
</organism>
<accession>A0A166ESW4</accession>
<protein>
    <recommendedName>
        <fullName evidence="1">DUF6593 domain-containing protein</fullName>
    </recommendedName>
</protein>
<sequence>MDLKLTERHTKHPTVPTMKFTLTERHTTNTNIIGPDGQVIYRVETSPWKMFASKDTRVQRVTRDGSQTIGAIDWHSFGDAEMLVNGRRLVPQEGGMFSQSQTFRASDGVQYKWKIIDKTNVLVVLGHSQVSVATFQRASAGFFSSYRPASLSVATQAMHIMDDVVTTAVWFEEKRHRREKSRSGGPVVVV</sequence>
<evidence type="ECO:0000259" key="1">
    <source>
        <dbReference type="Pfam" id="PF20236"/>
    </source>
</evidence>